<dbReference type="Pfam" id="PF13550">
    <property type="entry name" value="Phage-tail_3"/>
    <property type="match status" value="1"/>
</dbReference>
<comment type="caution">
    <text evidence="4">The sequence shown here is derived from an EMBL/GenBank/DDBJ whole genome shotgun (WGS) entry which is preliminary data.</text>
</comment>
<dbReference type="InterPro" id="IPR032876">
    <property type="entry name" value="J_dom"/>
</dbReference>
<keyword evidence="5" id="KW-1185">Reference proteome</keyword>
<protein>
    <recommendedName>
        <fullName evidence="6">Tail protein</fullName>
    </recommendedName>
</protein>
<dbReference type="Proteomes" id="UP000641137">
    <property type="component" value="Unassembled WGS sequence"/>
</dbReference>
<organism evidence="4 5">
    <name type="scientific">Limoniibacter endophyticus</name>
    <dbReference type="NCBI Taxonomy" id="1565040"/>
    <lineage>
        <taxon>Bacteria</taxon>
        <taxon>Pseudomonadati</taxon>
        <taxon>Pseudomonadota</taxon>
        <taxon>Alphaproteobacteria</taxon>
        <taxon>Hyphomicrobiales</taxon>
        <taxon>Bartonellaceae</taxon>
        <taxon>Limoniibacter</taxon>
    </lineage>
</organism>
<evidence type="ECO:0000259" key="3">
    <source>
        <dbReference type="Pfam" id="PF23666"/>
    </source>
</evidence>
<reference evidence="4" key="1">
    <citation type="journal article" date="2014" name="Int. J. Syst. Evol. Microbiol.">
        <title>Complete genome sequence of Corynebacterium casei LMG S-19264T (=DSM 44701T), isolated from a smear-ripened cheese.</title>
        <authorList>
            <consortium name="US DOE Joint Genome Institute (JGI-PGF)"/>
            <person name="Walter F."/>
            <person name="Albersmeier A."/>
            <person name="Kalinowski J."/>
            <person name="Ruckert C."/>
        </authorList>
    </citation>
    <scope>NUCLEOTIDE SEQUENCE</scope>
    <source>
        <strain evidence="4">KCTC 42097</strain>
    </source>
</reference>
<evidence type="ECO:0000313" key="5">
    <source>
        <dbReference type="Proteomes" id="UP000641137"/>
    </source>
</evidence>
<dbReference type="Pfam" id="PF13547">
    <property type="entry name" value="GTA_TIM"/>
    <property type="match status" value="1"/>
</dbReference>
<evidence type="ECO:0000313" key="4">
    <source>
        <dbReference type="EMBL" id="GHC69285.1"/>
    </source>
</evidence>
<feature type="domain" description="GTA TIM-barrel-like" evidence="1">
    <location>
        <begin position="406"/>
        <end position="704"/>
    </location>
</feature>
<dbReference type="Gene3D" id="3.20.20.80">
    <property type="entry name" value="Glycosidases"/>
    <property type="match status" value="1"/>
</dbReference>
<proteinExistence type="predicted"/>
<evidence type="ECO:0000259" key="1">
    <source>
        <dbReference type="Pfam" id="PF13547"/>
    </source>
</evidence>
<evidence type="ECO:0000259" key="2">
    <source>
        <dbReference type="Pfam" id="PF13550"/>
    </source>
</evidence>
<dbReference type="Pfam" id="PF23666">
    <property type="entry name" value="Rcc01698_C"/>
    <property type="match status" value="1"/>
</dbReference>
<dbReference type="InterPro" id="IPR056490">
    <property type="entry name" value="Rcc01698_C"/>
</dbReference>
<gene>
    <name evidence="4" type="ORF">GCM10010136_14950</name>
</gene>
<feature type="domain" description="Rcc01698-like C-terminal" evidence="3">
    <location>
        <begin position="1015"/>
        <end position="1113"/>
    </location>
</feature>
<name>A0A8J3DN21_9HYPH</name>
<dbReference type="AlphaFoldDB" id="A0A8J3DN21"/>
<sequence>MATIVLQAAGAFAGGLFGSVGAAIGQAAGALAGYAIDRALIASTQSYEGPRLSSARAFSAEEGASLPKLYGTARLGGTLIWATRFEERSQSSRQGAKGGPKVTEYSYHANAAFAVCKGEIAGIRRIWADGEELDQTTVEMRVYRGTPDQMPDPLIEVKQGKDNAPAYRGTAYVVFESLPISAYGNRLPQIQFEVMRPIGRVAADIRAVAMIPGSTEYGLATSLVTRHVRKGQDEAVNRHVLTARTDFEASLDELQALCPKLENVALVVTWFGNDLRAGECQVRPMVADKTGTYSQIWSVDGVTRAEAREVSRHEGAVAYGGTPSDVSVMEAIRAIKARKLKVTLYPFVMMDVAHDNMLPDPYSEGTQNAYPWRGRITCYPAAGRPETADKTAAGRAQVEAFYARDWGYRRMVLHYAQIASAADGVDAFLLGSELRGLSQVRDDEGRFPFVEKLCALAEEVRSVLGPETALTYGADWSEYFGYQPADGSGDLYFHLDPLWAHPAIDAVGIDNYMPLSDWRDEDTETANPDGFSAPYDRKRIQDMIAGGEGYDWYYASDADRLARVRTPITDGAYGKHWVYRYKDLRAWWTNAHYDRIGGIEKAAPTAWQRMSKPFWMTEIGCPAVDKGPNQPNVFPDPKSSEGARPYFSNGGRDDLAMLRYLEAHLGQWSDEERNPHSPVYAGGMVDAGRVFIWAWDSRPFPAFPLAKDIWRDGDNWRLGHWLNGRLSAVALDEVIIAICRDFGLAMPEVAADGTMHGYVLERPSSARAALEPLVQLYGLSTSENGGRLVFRNEGRGTQVDLDALALEGEQPVFQRETQPEHELVRETVLSFHDPLIEYQAASATALRAETQARQQQALNIPIVLEEGQAQVLAQASLERQWSGRETIALATGHDGNLVRAGDVIRLPERTGENRYLVEQVEEGLVRRIAARRIGRVRPLPVRSAIPDTDYGGGQAGGPYGPPEVHFLDLPMWPDAEAAAGQFRIAAWSQPWRGVQLYASPDTQGFVMRASLAKRATLGTVVEATGLGKPGSIDAHGAVHVRLASAALSSVSRMRLLSGANAAALKCRNGAWEVLQFETAYEVEADLWRLSGLLRGQAGTTDAMLSGIEADAAFILLDDAVLPCGLRDGEAGLQLNWRLGPTGHESGGASFSEHTKTGGVRAALPLAPVHLRMHRMATGLAFTWIRCGRIDADRWESEDIPLSESVERYEVELLDAHGTVRRAATVDAPRFLYADTERQGEFPAEETLLLRVRQYSSSAGYGLAAEKTFQP</sequence>
<dbReference type="InterPro" id="IPR025195">
    <property type="entry name" value="GTA_TIM_dom"/>
</dbReference>
<evidence type="ECO:0008006" key="6">
    <source>
        <dbReference type="Google" id="ProtNLM"/>
    </source>
</evidence>
<dbReference type="RefSeq" id="WP_189489367.1">
    <property type="nucleotide sequence ID" value="NZ_BMZO01000004.1"/>
</dbReference>
<reference evidence="4" key="2">
    <citation type="submission" date="2020-09" db="EMBL/GenBank/DDBJ databases">
        <authorList>
            <person name="Sun Q."/>
            <person name="Kim S."/>
        </authorList>
    </citation>
    <scope>NUCLEOTIDE SEQUENCE</scope>
    <source>
        <strain evidence="4">KCTC 42097</strain>
    </source>
</reference>
<dbReference type="CDD" id="cd19607">
    <property type="entry name" value="GTA_TIM-barrel-like"/>
    <property type="match status" value="1"/>
</dbReference>
<accession>A0A8J3DN21</accession>
<dbReference type="EMBL" id="BMZO01000004">
    <property type="protein sequence ID" value="GHC69285.1"/>
    <property type="molecule type" value="Genomic_DNA"/>
</dbReference>
<feature type="domain" description="Tip attachment protein J" evidence="2">
    <location>
        <begin position="762"/>
        <end position="921"/>
    </location>
</feature>